<dbReference type="InterPro" id="IPR029063">
    <property type="entry name" value="SAM-dependent_MTases_sf"/>
</dbReference>
<dbReference type="PANTHER" id="PTHR43591">
    <property type="entry name" value="METHYLTRANSFERASE"/>
    <property type="match status" value="1"/>
</dbReference>
<dbReference type="STRING" id="551990.SAMN05192550_1974"/>
<gene>
    <name evidence="3" type="ORF">FBGL_14375</name>
    <name evidence="2" type="ORF">FGL01_16880</name>
    <name evidence="4" type="ORF">SAMN05192550_1974</name>
</gene>
<keyword evidence="3" id="KW-0808">Transferase</keyword>
<evidence type="ECO:0000313" key="5">
    <source>
        <dbReference type="Proteomes" id="UP000093226"/>
    </source>
</evidence>
<dbReference type="InterPro" id="IPR041698">
    <property type="entry name" value="Methyltransf_25"/>
</dbReference>
<protein>
    <submittedName>
        <fullName evidence="2 4">Methyltransferase</fullName>
    </submittedName>
    <submittedName>
        <fullName evidence="3">Methyltransferase type 11</fullName>
    </submittedName>
</protein>
<sequence>MEPELQQIREQQKDSWNKFSPGWKKWDDLIMDFLKPIGDKMIALINPKENESVLDVASGTGEPGISIAAKIGNGKIIFTDLSSGMLEIAEENAHKAGIPNFDTQACDVSELPFEDNSFDIVSCRLGFMFFPDIQMAAKELVRVLKPGGRLTTSVWCGPEKNFWVTAIGGTINKNMGLTPPPEGAPGMFRCAKPGFLADIFKEAGLKNVSESEVPGTVNCGTAETYWDMMTEIAAPFVAALSNADDAMRAKIKQEVYELVNEKFPDGNVAIPSSAFVIYGEK</sequence>
<name>A0A1B9DGD3_9FLAO</name>
<reference evidence="3" key="2">
    <citation type="submission" date="2016-03" db="EMBL/GenBank/DDBJ databases">
        <authorList>
            <person name="Ploux O."/>
        </authorList>
    </citation>
    <scope>NUCLEOTIDE SEQUENCE</scope>
    <source>
        <strain evidence="3">NBRC 105008</strain>
    </source>
</reference>
<dbReference type="EMBL" id="BJVF01000002">
    <property type="protein sequence ID" value="GEL10949.1"/>
    <property type="molecule type" value="Genomic_DNA"/>
</dbReference>
<accession>A0A1B9DGD3</accession>
<dbReference type="EMBL" id="LVEO01000029">
    <property type="protein sequence ID" value="OCB68774.1"/>
    <property type="molecule type" value="Genomic_DNA"/>
</dbReference>
<dbReference type="PANTHER" id="PTHR43591:SF24">
    <property type="entry name" value="2-METHOXY-6-POLYPRENYL-1,4-BENZOQUINOL METHYLASE, MITOCHONDRIAL"/>
    <property type="match status" value="1"/>
</dbReference>
<evidence type="ECO:0000313" key="7">
    <source>
        <dbReference type="Proteomes" id="UP000321579"/>
    </source>
</evidence>
<dbReference type="AlphaFoldDB" id="A0A1B9DGD3"/>
<dbReference type="Proteomes" id="UP000093226">
    <property type="component" value="Unassembled WGS sequence"/>
</dbReference>
<evidence type="ECO:0000313" key="3">
    <source>
        <dbReference type="EMBL" id="OCB68774.1"/>
    </source>
</evidence>
<dbReference type="EMBL" id="FNEO01000002">
    <property type="protein sequence ID" value="SDJ35161.1"/>
    <property type="molecule type" value="Genomic_DNA"/>
</dbReference>
<reference evidence="2 7" key="4">
    <citation type="submission" date="2019-07" db="EMBL/GenBank/DDBJ databases">
        <title>Whole genome shotgun sequence of Flavobacterium glycines NBRC 105008.</title>
        <authorList>
            <person name="Hosoyama A."/>
            <person name="Uohara A."/>
            <person name="Ohji S."/>
            <person name="Ichikawa N."/>
        </authorList>
    </citation>
    <scope>NUCLEOTIDE SEQUENCE [LARGE SCALE GENOMIC DNA]</scope>
    <source>
        <strain evidence="2 7">NBRC 105008</strain>
    </source>
</reference>
<dbReference type="GO" id="GO:0032259">
    <property type="term" value="P:methylation"/>
    <property type="evidence" value="ECO:0007669"/>
    <property type="project" value="UniProtKB-KW"/>
</dbReference>
<dbReference type="Proteomes" id="UP000182367">
    <property type="component" value="Unassembled WGS sequence"/>
</dbReference>
<dbReference type="Proteomes" id="UP000321579">
    <property type="component" value="Unassembled WGS sequence"/>
</dbReference>
<dbReference type="OrthoDB" id="9795634at2"/>
<organism evidence="3 5">
    <name type="scientific">Flavobacterium glycines</name>
    <dbReference type="NCBI Taxonomy" id="551990"/>
    <lineage>
        <taxon>Bacteria</taxon>
        <taxon>Pseudomonadati</taxon>
        <taxon>Bacteroidota</taxon>
        <taxon>Flavobacteriia</taxon>
        <taxon>Flavobacteriales</taxon>
        <taxon>Flavobacteriaceae</taxon>
        <taxon>Flavobacterium</taxon>
    </lineage>
</organism>
<reference evidence="4 6" key="3">
    <citation type="submission" date="2016-10" db="EMBL/GenBank/DDBJ databases">
        <authorList>
            <person name="Varghese N."/>
            <person name="Submissions S."/>
        </authorList>
    </citation>
    <scope>NUCLEOTIDE SEQUENCE [LARGE SCALE GENOMIC DNA]</scope>
    <source>
        <strain evidence="4 6">Gm-149</strain>
    </source>
</reference>
<evidence type="ECO:0000313" key="4">
    <source>
        <dbReference type="EMBL" id="SDJ35161.1"/>
    </source>
</evidence>
<reference evidence="5" key="1">
    <citation type="submission" date="2016-03" db="EMBL/GenBank/DDBJ databases">
        <title>Draft genome sequence of Paenibacillus glacialis DSM 22343.</title>
        <authorList>
            <person name="Shin S.-K."/>
            <person name="Yi H."/>
        </authorList>
    </citation>
    <scope>NUCLEOTIDE SEQUENCE [LARGE SCALE GENOMIC DNA]</scope>
    <source>
        <strain evidence="5">NBRC 105008</strain>
    </source>
</reference>
<keyword evidence="6" id="KW-1185">Reference proteome</keyword>
<feature type="domain" description="Methyltransferase" evidence="1">
    <location>
        <begin position="53"/>
        <end position="148"/>
    </location>
</feature>
<evidence type="ECO:0000313" key="2">
    <source>
        <dbReference type="EMBL" id="GEL10949.1"/>
    </source>
</evidence>
<dbReference type="Pfam" id="PF13649">
    <property type="entry name" value="Methyltransf_25"/>
    <property type="match status" value="1"/>
</dbReference>
<dbReference type="GO" id="GO:0008168">
    <property type="term" value="F:methyltransferase activity"/>
    <property type="evidence" value="ECO:0007669"/>
    <property type="project" value="UniProtKB-KW"/>
</dbReference>
<dbReference type="Gene3D" id="3.40.50.150">
    <property type="entry name" value="Vaccinia Virus protein VP39"/>
    <property type="match status" value="1"/>
</dbReference>
<evidence type="ECO:0000259" key="1">
    <source>
        <dbReference type="Pfam" id="PF13649"/>
    </source>
</evidence>
<comment type="caution">
    <text evidence="3">The sequence shown here is derived from an EMBL/GenBank/DDBJ whole genome shotgun (WGS) entry which is preliminary data.</text>
</comment>
<dbReference type="CDD" id="cd02440">
    <property type="entry name" value="AdoMet_MTases"/>
    <property type="match status" value="1"/>
</dbReference>
<evidence type="ECO:0000313" key="6">
    <source>
        <dbReference type="Proteomes" id="UP000182367"/>
    </source>
</evidence>
<keyword evidence="3" id="KW-0489">Methyltransferase</keyword>
<proteinExistence type="predicted"/>
<dbReference type="SUPFAM" id="SSF53335">
    <property type="entry name" value="S-adenosyl-L-methionine-dependent methyltransferases"/>
    <property type="match status" value="1"/>
</dbReference>
<dbReference type="RefSeq" id="WP_066329610.1">
    <property type="nucleotide sequence ID" value="NZ_BJVF01000002.1"/>
</dbReference>